<dbReference type="AlphaFoldDB" id="A0A3P7JMM5"/>
<accession>A0A3P7JMM5</accession>
<organism evidence="1 2">
    <name type="scientific">Strongylus vulgaris</name>
    <name type="common">Blood worm</name>
    <dbReference type="NCBI Taxonomy" id="40348"/>
    <lineage>
        <taxon>Eukaryota</taxon>
        <taxon>Metazoa</taxon>
        <taxon>Ecdysozoa</taxon>
        <taxon>Nematoda</taxon>
        <taxon>Chromadorea</taxon>
        <taxon>Rhabditida</taxon>
        <taxon>Rhabditina</taxon>
        <taxon>Rhabditomorpha</taxon>
        <taxon>Strongyloidea</taxon>
        <taxon>Strongylidae</taxon>
        <taxon>Strongylus</taxon>
    </lineage>
</organism>
<evidence type="ECO:0000313" key="2">
    <source>
        <dbReference type="Proteomes" id="UP000270094"/>
    </source>
</evidence>
<keyword evidence="2" id="KW-1185">Reference proteome</keyword>
<gene>
    <name evidence="1" type="ORF">SVUK_LOCUS12415</name>
</gene>
<protein>
    <submittedName>
        <fullName evidence="1">Uncharacterized protein</fullName>
    </submittedName>
</protein>
<name>A0A3P7JMM5_STRVU</name>
<reference evidence="1 2" key="1">
    <citation type="submission" date="2018-11" db="EMBL/GenBank/DDBJ databases">
        <authorList>
            <consortium name="Pathogen Informatics"/>
        </authorList>
    </citation>
    <scope>NUCLEOTIDE SEQUENCE [LARGE SCALE GENOMIC DNA]</scope>
</reference>
<dbReference type="Proteomes" id="UP000270094">
    <property type="component" value="Unassembled WGS sequence"/>
</dbReference>
<proteinExistence type="predicted"/>
<evidence type="ECO:0000313" key="1">
    <source>
        <dbReference type="EMBL" id="VDM77417.1"/>
    </source>
</evidence>
<dbReference type="EMBL" id="UYYB01099183">
    <property type="protein sequence ID" value="VDM77417.1"/>
    <property type="molecule type" value="Genomic_DNA"/>
</dbReference>
<sequence length="46" mass="5214">MNMISDVEGDKIGNSFRREENEVYGGTDRLTPSVFQANKTRLIARP</sequence>